<keyword evidence="12" id="KW-1185">Reference proteome</keyword>
<feature type="binding site" evidence="7">
    <location>
        <position position="266"/>
    </location>
    <ligand>
        <name>ADP</name>
        <dbReference type="ChEBI" id="CHEBI:456216"/>
    </ligand>
</feature>
<evidence type="ECO:0000256" key="7">
    <source>
        <dbReference type="HAMAP-Rule" id="MF_00186"/>
    </source>
</evidence>
<feature type="modified residue" description="Phosphohistidine; by HPr" evidence="7">
    <location>
        <position position="230"/>
    </location>
</feature>
<dbReference type="Pfam" id="PF00370">
    <property type="entry name" value="FGGY_N"/>
    <property type="match status" value="1"/>
</dbReference>
<dbReference type="GO" id="GO:0004370">
    <property type="term" value="F:glycerol kinase activity"/>
    <property type="evidence" value="ECO:0007669"/>
    <property type="project" value="UniProtKB-EC"/>
</dbReference>
<comment type="pathway">
    <text evidence="7">Polyol metabolism; glycerol degradation via glycerol kinase pathway; sn-glycerol 3-phosphate from glycerol: step 1/1.</text>
</comment>
<keyword evidence="6 7" id="KW-0067">ATP-binding</keyword>
<evidence type="ECO:0000256" key="1">
    <source>
        <dbReference type="ARBA" id="ARBA00009156"/>
    </source>
</evidence>
<reference evidence="12" key="1">
    <citation type="journal article" date="2019" name="Int. J. Syst. Evol. Microbiol.">
        <title>The Global Catalogue of Microorganisms (GCM) 10K type strain sequencing project: providing services to taxonomists for standard genome sequencing and annotation.</title>
        <authorList>
            <consortium name="The Broad Institute Genomics Platform"/>
            <consortium name="The Broad Institute Genome Sequencing Center for Infectious Disease"/>
            <person name="Wu L."/>
            <person name="Ma J."/>
        </authorList>
    </citation>
    <scope>NUCLEOTIDE SEQUENCE [LARGE SCALE GENOMIC DNA]</scope>
    <source>
        <strain evidence="12">CCUG 56754</strain>
    </source>
</reference>
<feature type="binding site" evidence="7">
    <location>
        <position position="309"/>
    </location>
    <ligand>
        <name>ADP</name>
        <dbReference type="ChEBI" id="CHEBI:456216"/>
    </ligand>
</feature>
<evidence type="ECO:0000256" key="4">
    <source>
        <dbReference type="ARBA" id="ARBA00022777"/>
    </source>
</evidence>
<feature type="binding site" evidence="7">
    <location>
        <position position="83"/>
    </location>
    <ligand>
        <name>sn-glycerol 3-phosphate</name>
        <dbReference type="ChEBI" id="CHEBI:57597"/>
    </ligand>
</feature>
<dbReference type="SUPFAM" id="SSF53067">
    <property type="entry name" value="Actin-like ATPase domain"/>
    <property type="match status" value="2"/>
</dbReference>
<feature type="binding site" evidence="7">
    <location>
        <position position="134"/>
    </location>
    <ligand>
        <name>sn-glycerol 3-phosphate</name>
        <dbReference type="ChEBI" id="CHEBI:57597"/>
    </ligand>
</feature>
<evidence type="ECO:0000259" key="9">
    <source>
        <dbReference type="Pfam" id="PF00370"/>
    </source>
</evidence>
<evidence type="ECO:0000256" key="6">
    <source>
        <dbReference type="ARBA" id="ARBA00022840"/>
    </source>
</evidence>
<dbReference type="HAMAP" id="MF_00186">
    <property type="entry name" value="Glycerol_kin"/>
    <property type="match status" value="1"/>
</dbReference>
<feature type="binding site" evidence="7">
    <location>
        <position position="134"/>
    </location>
    <ligand>
        <name>glycerol</name>
        <dbReference type="ChEBI" id="CHEBI:17754"/>
    </ligand>
</feature>
<dbReference type="NCBIfam" id="NF000756">
    <property type="entry name" value="PRK00047.1"/>
    <property type="match status" value="1"/>
</dbReference>
<proteinExistence type="inferred from homology"/>
<comment type="caution">
    <text evidence="11">The sequence shown here is derived from an EMBL/GenBank/DDBJ whole genome shotgun (WGS) entry which is preliminary data.</text>
</comment>
<dbReference type="InterPro" id="IPR000577">
    <property type="entry name" value="Carb_kinase_FGGY"/>
</dbReference>
<feature type="binding site" evidence="7">
    <location>
        <position position="414"/>
    </location>
    <ligand>
        <name>ADP</name>
        <dbReference type="ChEBI" id="CHEBI:456216"/>
    </ligand>
</feature>
<feature type="binding site" evidence="7">
    <location>
        <position position="410"/>
    </location>
    <ligand>
        <name>ATP</name>
        <dbReference type="ChEBI" id="CHEBI:30616"/>
    </ligand>
</feature>
<dbReference type="PANTHER" id="PTHR10196:SF69">
    <property type="entry name" value="GLYCEROL KINASE"/>
    <property type="match status" value="1"/>
</dbReference>
<dbReference type="NCBIfam" id="TIGR01311">
    <property type="entry name" value="glycerol_kin"/>
    <property type="match status" value="1"/>
</dbReference>
<name>A0ABW3LNE6_9BACI</name>
<comment type="PTM">
    <text evidence="7">The phosphoenolpyruvate-dependent sugar phosphotransferase system (PTS), including enzyme I, and histidine-containing protein (HPr) are required for the phosphorylation, which leads to the activation of the enzyme.</text>
</comment>
<evidence type="ECO:0000256" key="3">
    <source>
        <dbReference type="ARBA" id="ARBA00022741"/>
    </source>
</evidence>
<keyword evidence="2 7" id="KW-0808">Transferase</keyword>
<dbReference type="InterPro" id="IPR018484">
    <property type="entry name" value="FGGY_N"/>
</dbReference>
<feature type="binding site" evidence="7">
    <location>
        <position position="244"/>
    </location>
    <ligand>
        <name>sn-glycerol 3-phosphate</name>
        <dbReference type="ChEBI" id="CHEBI:57597"/>
    </ligand>
</feature>
<feature type="binding site" evidence="7">
    <location>
        <position position="244"/>
    </location>
    <ligand>
        <name>glycerol</name>
        <dbReference type="ChEBI" id="CHEBI:17754"/>
    </ligand>
</feature>
<evidence type="ECO:0000256" key="2">
    <source>
        <dbReference type="ARBA" id="ARBA00022679"/>
    </source>
</evidence>
<dbReference type="InterPro" id="IPR018483">
    <property type="entry name" value="Carb_kinase_FGGY_CS"/>
</dbReference>
<dbReference type="InterPro" id="IPR005999">
    <property type="entry name" value="Glycerol_kin"/>
</dbReference>
<evidence type="ECO:0000256" key="8">
    <source>
        <dbReference type="RuleBase" id="RU003733"/>
    </source>
</evidence>
<feature type="binding site" evidence="7">
    <location>
        <position position="266"/>
    </location>
    <ligand>
        <name>ATP</name>
        <dbReference type="ChEBI" id="CHEBI:30616"/>
    </ligand>
</feature>
<feature type="binding site" evidence="7">
    <location>
        <position position="410"/>
    </location>
    <ligand>
        <name>ADP</name>
        <dbReference type="ChEBI" id="CHEBI:456216"/>
    </ligand>
</feature>
<dbReference type="InterPro" id="IPR043129">
    <property type="entry name" value="ATPase_NBD"/>
</dbReference>
<feature type="binding site" evidence="7">
    <location>
        <position position="82"/>
    </location>
    <ligand>
        <name>sn-glycerol 3-phosphate</name>
        <dbReference type="ChEBI" id="CHEBI:57597"/>
    </ligand>
</feature>
<comment type="similarity">
    <text evidence="1 7 8">Belongs to the FGGY kinase family.</text>
</comment>
<evidence type="ECO:0000313" key="11">
    <source>
        <dbReference type="EMBL" id="MFD1038846.1"/>
    </source>
</evidence>
<feature type="domain" description="Carbohydrate kinase FGGY N-terminal" evidence="9">
    <location>
        <begin position="4"/>
        <end position="251"/>
    </location>
</feature>
<feature type="binding site" evidence="7">
    <location>
        <position position="82"/>
    </location>
    <ligand>
        <name>glycerol</name>
        <dbReference type="ChEBI" id="CHEBI:17754"/>
    </ligand>
</feature>
<comment type="function">
    <text evidence="7">Key enzyme in the regulation of glycerol uptake and metabolism. Catalyzes the phosphorylation of glycerol to yield sn-glycerol 3-phosphate.</text>
</comment>
<evidence type="ECO:0000313" key="12">
    <source>
        <dbReference type="Proteomes" id="UP001597040"/>
    </source>
</evidence>
<dbReference type="PIRSF" id="PIRSF000538">
    <property type="entry name" value="GlpK"/>
    <property type="match status" value="1"/>
</dbReference>
<sequence>MQTYIMALDQGTTSSRAILFNHEGQIVETAQKEFEQFFQKPGWVEHDASEIWTSMLSCIANVLRKADVDPKQIAGIGITNQRETAVVWDKNTGKPIYKAIVWQSRQTADICNELRDQGYNNLFRERTGLLLDPYFSGTKVKWMLDHVDGAREKADRGELLFGTIDTWLVYKLTGGKEHITDYSNASRTLMYNIYDLQWDDELLDILNVPKSMLPKVKQSSEVYGKTVSYHFFGHEIPIAGIAGDQQAALFGQACFEKGMAKNTYGTGCFMLMNTGEKGIKSENGLLTTLAWGVDGKVEYALEGSIFVAGSAIQWLRDGLKLIESAPESEPLAESVESTDGVYVVPAFVGLGTPYWDSDVRGAVLGLTRGTKKEHFVRATLESLAYQTRDVVDVMMADSSIELKTLRVDGGAVKNNFLMQFQSDMLGVPVERPIINETTALGAAYLAGLAVGFWQSKEEIAEQWHIDHTFKANLSEDEREKLYDGWQRAVKAAQAFH</sequence>
<feature type="binding site" evidence="7">
    <location>
        <position position="12"/>
    </location>
    <ligand>
        <name>sn-glycerol 3-phosphate</name>
        <dbReference type="ChEBI" id="CHEBI:57597"/>
    </ligand>
</feature>
<dbReference type="Gene3D" id="3.30.420.40">
    <property type="match status" value="2"/>
</dbReference>
<dbReference type="PROSITE" id="PS00933">
    <property type="entry name" value="FGGY_KINASES_1"/>
    <property type="match status" value="1"/>
</dbReference>
<feature type="binding site" evidence="7">
    <location>
        <position position="16"/>
    </location>
    <ligand>
        <name>ADP</name>
        <dbReference type="ChEBI" id="CHEBI:456216"/>
    </ligand>
</feature>
<feature type="domain" description="Carbohydrate kinase FGGY C-terminal" evidence="10">
    <location>
        <begin position="261"/>
        <end position="449"/>
    </location>
</feature>
<dbReference type="PROSITE" id="PS00445">
    <property type="entry name" value="FGGY_KINASES_2"/>
    <property type="match status" value="1"/>
</dbReference>
<evidence type="ECO:0000259" key="10">
    <source>
        <dbReference type="Pfam" id="PF02782"/>
    </source>
</evidence>
<dbReference type="EC" id="2.7.1.30" evidence="7"/>
<comment type="subunit">
    <text evidence="7">Homotetramer and homodimer (in equilibrium).</text>
</comment>
<feature type="binding site" evidence="7">
    <location>
        <position position="12"/>
    </location>
    <ligand>
        <name>ADP</name>
        <dbReference type="ChEBI" id="CHEBI:456216"/>
    </ligand>
</feature>
<feature type="binding site" evidence="7">
    <location>
        <position position="83"/>
    </location>
    <ligand>
        <name>glycerol</name>
        <dbReference type="ChEBI" id="CHEBI:17754"/>
    </ligand>
</feature>
<feature type="binding site" evidence="7">
    <location>
        <position position="14"/>
    </location>
    <ligand>
        <name>ATP</name>
        <dbReference type="ChEBI" id="CHEBI:30616"/>
    </ligand>
</feature>
<evidence type="ECO:0000256" key="5">
    <source>
        <dbReference type="ARBA" id="ARBA00022798"/>
    </source>
</evidence>
<feature type="binding site" evidence="7">
    <location>
        <position position="245"/>
    </location>
    <ligand>
        <name>glycerol</name>
        <dbReference type="ChEBI" id="CHEBI:17754"/>
    </ligand>
</feature>
<accession>A0ABW3LNE6</accession>
<comment type="catalytic activity">
    <reaction evidence="7">
        <text>glycerol + ATP = sn-glycerol 3-phosphate + ADP + H(+)</text>
        <dbReference type="Rhea" id="RHEA:21644"/>
        <dbReference type="ChEBI" id="CHEBI:15378"/>
        <dbReference type="ChEBI" id="CHEBI:17754"/>
        <dbReference type="ChEBI" id="CHEBI:30616"/>
        <dbReference type="ChEBI" id="CHEBI:57597"/>
        <dbReference type="ChEBI" id="CHEBI:456216"/>
        <dbReference type="EC" id="2.7.1.30"/>
    </reaction>
</comment>
<organism evidence="11 12">
    <name type="scientific">Virgibacillus byunsanensis</name>
    <dbReference type="NCBI Taxonomy" id="570945"/>
    <lineage>
        <taxon>Bacteria</taxon>
        <taxon>Bacillati</taxon>
        <taxon>Bacillota</taxon>
        <taxon>Bacilli</taxon>
        <taxon>Bacillales</taxon>
        <taxon>Bacillaceae</taxon>
        <taxon>Virgibacillus</taxon>
    </lineage>
</organism>
<comment type="activity regulation">
    <text evidence="7">Activated by phosphorylation and inhibited by fructose 1,6-bisphosphate (FBP).</text>
</comment>
<dbReference type="Proteomes" id="UP001597040">
    <property type="component" value="Unassembled WGS sequence"/>
</dbReference>
<keyword evidence="5 7" id="KW-0319">Glycerol metabolism</keyword>
<dbReference type="Pfam" id="PF02782">
    <property type="entry name" value="FGGY_C"/>
    <property type="match status" value="1"/>
</dbReference>
<feature type="binding site" evidence="7">
    <location>
        <position position="12"/>
    </location>
    <ligand>
        <name>ATP</name>
        <dbReference type="ChEBI" id="CHEBI:30616"/>
    </ligand>
</feature>
<keyword evidence="7" id="KW-0597">Phosphoprotein</keyword>
<feature type="binding site" evidence="7">
    <location>
        <position position="13"/>
    </location>
    <ligand>
        <name>ATP</name>
        <dbReference type="ChEBI" id="CHEBI:30616"/>
    </ligand>
</feature>
<protein>
    <recommendedName>
        <fullName evidence="7">Glycerol kinase</fullName>
        <ecNumber evidence="7">2.7.1.30</ecNumber>
    </recommendedName>
    <alternativeName>
        <fullName evidence="7">ATP:glycerol 3-phosphotransferase</fullName>
    </alternativeName>
    <alternativeName>
        <fullName evidence="7">Glycerokinase</fullName>
        <shortName evidence="7">GK</shortName>
    </alternativeName>
</protein>
<keyword evidence="3 7" id="KW-0547">Nucleotide-binding</keyword>
<feature type="binding site" evidence="7">
    <location>
        <position position="309"/>
    </location>
    <ligand>
        <name>ATP</name>
        <dbReference type="ChEBI" id="CHEBI:30616"/>
    </ligand>
</feature>
<dbReference type="InterPro" id="IPR018485">
    <property type="entry name" value="FGGY_C"/>
</dbReference>
<dbReference type="RefSeq" id="WP_390362202.1">
    <property type="nucleotide sequence ID" value="NZ_JBHTKJ010000026.1"/>
</dbReference>
<dbReference type="CDD" id="cd07786">
    <property type="entry name" value="FGGY_EcGK_like"/>
    <property type="match status" value="1"/>
</dbReference>
<keyword evidence="4 7" id="KW-0418">Kinase</keyword>
<dbReference type="EMBL" id="JBHTKJ010000026">
    <property type="protein sequence ID" value="MFD1038846.1"/>
    <property type="molecule type" value="Genomic_DNA"/>
</dbReference>
<gene>
    <name evidence="7 11" type="primary">glpK</name>
    <name evidence="11" type="ORF">ACFQ3N_10665</name>
</gene>
<dbReference type="PANTHER" id="PTHR10196">
    <property type="entry name" value="SUGAR KINASE"/>
    <property type="match status" value="1"/>
</dbReference>
<feature type="binding site" evidence="7">
    <location>
        <position position="313"/>
    </location>
    <ligand>
        <name>ATP</name>
        <dbReference type="ChEBI" id="CHEBI:30616"/>
    </ligand>
</feature>